<comment type="caution">
    <text evidence="1">The sequence shown here is derived from an EMBL/GenBank/DDBJ whole genome shotgun (WGS) entry which is preliminary data.</text>
</comment>
<reference evidence="2" key="1">
    <citation type="journal article" date="2019" name="Nat. Commun.">
        <title>Expansion of phycobilisome linker gene families in mesophilic red algae.</title>
        <authorList>
            <person name="Lee J."/>
            <person name="Kim D."/>
            <person name="Bhattacharya D."/>
            <person name="Yoon H.S."/>
        </authorList>
    </citation>
    <scope>NUCLEOTIDE SEQUENCE [LARGE SCALE GENOMIC DNA]</scope>
    <source>
        <strain evidence="2">CCMP 1328</strain>
    </source>
</reference>
<gene>
    <name evidence="1" type="ORF">FVE85_8104</name>
</gene>
<dbReference type="Proteomes" id="UP000324585">
    <property type="component" value="Unassembled WGS sequence"/>
</dbReference>
<accession>A0A5J4YQC9</accession>
<proteinExistence type="predicted"/>
<dbReference type="OMA" id="VESHALC"/>
<evidence type="ECO:0000313" key="1">
    <source>
        <dbReference type="EMBL" id="KAA8492597.1"/>
    </source>
</evidence>
<keyword evidence="2" id="KW-1185">Reference proteome</keyword>
<evidence type="ECO:0000313" key="2">
    <source>
        <dbReference type="Proteomes" id="UP000324585"/>
    </source>
</evidence>
<name>A0A5J4YQC9_PORPP</name>
<sequence>MGESGKSARLPLEGQLYDRIDLGNFFDVGCMRPGLSISKTVRSDVLSSVSGCNLPVKVVLGYNFGSVWTNGWTPAMVAKLAGSIRLLNLSGPQRGSEGYLSVKWSKNTENFEAYGWEMDRKVVIVRKTRTALYGRVQHQTNSRMNGKWSLMSHFGIEQGFKLMGYSFAIRAGLTPERAFKFDFKM</sequence>
<dbReference type="AlphaFoldDB" id="A0A5J4YQC9"/>
<dbReference type="OrthoDB" id="10329455at2759"/>
<organism evidence="1 2">
    <name type="scientific">Porphyridium purpureum</name>
    <name type="common">Red alga</name>
    <name type="synonym">Porphyridium cruentum</name>
    <dbReference type="NCBI Taxonomy" id="35688"/>
    <lineage>
        <taxon>Eukaryota</taxon>
        <taxon>Rhodophyta</taxon>
        <taxon>Bangiophyceae</taxon>
        <taxon>Porphyridiales</taxon>
        <taxon>Porphyridiaceae</taxon>
        <taxon>Porphyridium</taxon>
    </lineage>
</organism>
<protein>
    <submittedName>
        <fullName evidence="1">Uncharacterized protein</fullName>
    </submittedName>
</protein>
<dbReference type="EMBL" id="VRMN01000009">
    <property type="protein sequence ID" value="KAA8492597.1"/>
    <property type="molecule type" value="Genomic_DNA"/>
</dbReference>